<feature type="region of interest" description="Disordered" evidence="9">
    <location>
        <begin position="290"/>
        <end position="326"/>
    </location>
</feature>
<dbReference type="Pfam" id="PF14629">
    <property type="entry name" value="ORC4_C"/>
    <property type="match status" value="1"/>
</dbReference>
<dbReference type="SUPFAM" id="SSF52540">
    <property type="entry name" value="P-loop containing nucleoside triphosphate hydrolases"/>
    <property type="match status" value="1"/>
</dbReference>
<dbReference type="GO" id="GO:0005737">
    <property type="term" value="C:cytoplasm"/>
    <property type="evidence" value="ECO:0007669"/>
    <property type="project" value="UniProtKB-ARBA"/>
</dbReference>
<keyword evidence="5" id="KW-0547">Nucleotide-binding</keyword>
<keyword evidence="6" id="KW-0067">ATP-binding</keyword>
<evidence type="ECO:0000256" key="8">
    <source>
        <dbReference type="ARBA" id="ARBA00023242"/>
    </source>
</evidence>
<keyword evidence="13" id="KW-1185">Reference proteome</keyword>
<evidence type="ECO:0000256" key="9">
    <source>
        <dbReference type="SAM" id="MobiDB-lite"/>
    </source>
</evidence>
<evidence type="ECO:0007829" key="14">
    <source>
        <dbReference type="PeptideAtlas" id="A0A498NKL2"/>
    </source>
</evidence>
<name>A0A498NKL2_LABRO</name>
<evidence type="ECO:0000256" key="10">
    <source>
        <dbReference type="SAM" id="Phobius"/>
    </source>
</evidence>
<dbReference type="EMBL" id="QBIY01011366">
    <property type="protein sequence ID" value="RXN32490.1"/>
    <property type="molecule type" value="Genomic_DNA"/>
</dbReference>
<keyword evidence="10" id="KW-0812">Transmembrane</keyword>
<proteinExistence type="evidence at protein level"/>
<dbReference type="GO" id="GO:0005664">
    <property type="term" value="C:nuclear origin of replication recognition complex"/>
    <property type="evidence" value="ECO:0007669"/>
    <property type="project" value="TreeGrafter"/>
</dbReference>
<comment type="subcellular location">
    <subcellularLocation>
        <location evidence="1">Nucleus</location>
    </subcellularLocation>
</comment>
<dbReference type="GO" id="GO:0003688">
    <property type="term" value="F:DNA replication origin binding"/>
    <property type="evidence" value="ECO:0007669"/>
    <property type="project" value="TreeGrafter"/>
</dbReference>
<dbReference type="GO" id="GO:0008418">
    <property type="term" value="F:protein-N-terminal asparagine amidohydrolase activity"/>
    <property type="evidence" value="ECO:0007669"/>
    <property type="project" value="InterPro"/>
</dbReference>
<dbReference type="Gene3D" id="3.40.50.300">
    <property type="entry name" value="P-loop containing nucleotide triphosphate hydrolases"/>
    <property type="match status" value="1"/>
</dbReference>
<dbReference type="Pfam" id="PF14736">
    <property type="entry name" value="N_Asn_amidohyd"/>
    <property type="match status" value="1"/>
</dbReference>
<dbReference type="InterPro" id="IPR032705">
    <property type="entry name" value="ORC4_C"/>
</dbReference>
<comment type="caution">
    <text evidence="12">The sequence shown here is derived from an EMBL/GenBank/DDBJ whole genome shotgun (WGS) entry which is preliminary data.</text>
</comment>
<feature type="domain" description="Origin recognition complex subunit 4 C-terminal" evidence="11">
    <location>
        <begin position="526"/>
        <end position="713"/>
    </location>
</feature>
<keyword evidence="8" id="KW-0539">Nucleus</keyword>
<keyword evidence="7" id="KW-0238">DNA-binding</keyword>
<sequence>MPLLTQNKRIERVSSTAELFSKYPHLKESAKQFVSRSPEPVDPKQLLYIQQREFAATTPADNSVSVLGSDDATTCHLVVLRHTGSGVTCLAHCDGSSTWTEVPLIVNAVTSRSNPAKEGRLELHLVGGFDDDRKTSHSLSLSILAAFQKQKEEIHLETCCITDMNDIIKDGIHRPVVYGIGVDVKTGHVFPAAFTCRGPTEELRSARTFSGGQMVEVYDSSRELVKIGPCRWTPNNGMAFWLSQDDETILQIQELLKKIDDLVKENCGDYFLPQAYYELIQQKAQEASGVTELRQRRGSADNPPNLNKDKGDSEEKKETVEAAKHPKDASKITMDFRQFVLILMGAVGALLGSVAGAESGVRGSFIGIVIGIFLLGCVLRELMSLKEVQKNVLLVELNGLLQTDDKIALKEITRQLHLENVVGDKVFGSFAENLAFLLEALKKGDKSSSRPVLFVLDEFDLFAHHKNQTLLYNLLDVSQSAQAPIAVVGLTCRLDVLELLEKRVKSRFSHRQIHLFSSLSFSQYVDVVRAQLSLPQDFPDPKFSDEWNHSVTKLCEDKSVEEILKRHFNASKDFRSLHSLLFLAVSRVSVSHPTLREADLLEASRLISADSKANVLHGLSILELCLIIAMKHLNDTYEGEPFNFQMVHNEFKKFIQRKSHTIHKFEKPVVMKAFEHLLQLELVRPVDSGVCKVQREYQLMRLMLEHGQVMEALQRYPQCPTDVKQWALSAFA</sequence>
<protein>
    <recommendedName>
        <fullName evidence="3">Origin recognition complex subunit 4</fullName>
    </recommendedName>
</protein>
<dbReference type="InterPro" id="IPR016527">
    <property type="entry name" value="ORC4"/>
</dbReference>
<keyword evidence="10" id="KW-0472">Membrane</keyword>
<evidence type="ECO:0000256" key="4">
    <source>
        <dbReference type="ARBA" id="ARBA00022705"/>
    </source>
</evidence>
<gene>
    <name evidence="12" type="ORF">ROHU_016129</name>
</gene>
<evidence type="ECO:0000256" key="5">
    <source>
        <dbReference type="ARBA" id="ARBA00022741"/>
    </source>
</evidence>
<feature type="transmembrane region" description="Helical" evidence="10">
    <location>
        <begin position="363"/>
        <end position="383"/>
    </location>
</feature>
<evidence type="ECO:0000256" key="3">
    <source>
        <dbReference type="ARBA" id="ARBA00019083"/>
    </source>
</evidence>
<comment type="similarity">
    <text evidence="2">Belongs to the ORC4 family.</text>
</comment>
<evidence type="ECO:0000256" key="2">
    <source>
        <dbReference type="ARBA" id="ARBA00005334"/>
    </source>
</evidence>
<dbReference type="GO" id="GO:0005524">
    <property type="term" value="F:ATP binding"/>
    <property type="evidence" value="ECO:0007669"/>
    <property type="project" value="UniProtKB-KW"/>
</dbReference>
<dbReference type="InterPro" id="IPR026750">
    <property type="entry name" value="NTAN1"/>
</dbReference>
<evidence type="ECO:0000313" key="13">
    <source>
        <dbReference type="Proteomes" id="UP000290572"/>
    </source>
</evidence>
<dbReference type="AlphaFoldDB" id="A0A498NKL2"/>
<dbReference type="InterPro" id="IPR027417">
    <property type="entry name" value="P-loop_NTPase"/>
</dbReference>
<feature type="transmembrane region" description="Helical" evidence="10">
    <location>
        <begin position="339"/>
        <end position="357"/>
    </location>
</feature>
<evidence type="ECO:0000256" key="1">
    <source>
        <dbReference type="ARBA" id="ARBA00004123"/>
    </source>
</evidence>
<keyword evidence="14" id="KW-1267">Proteomics identification</keyword>
<keyword evidence="10" id="KW-1133">Transmembrane helix</keyword>
<reference evidence="12 13" key="1">
    <citation type="submission" date="2018-03" db="EMBL/GenBank/DDBJ databases">
        <title>Draft genome sequence of Rohu Carp (Labeo rohita).</title>
        <authorList>
            <person name="Das P."/>
            <person name="Kushwaha B."/>
            <person name="Joshi C.G."/>
            <person name="Kumar D."/>
            <person name="Nagpure N.S."/>
            <person name="Sahoo L."/>
            <person name="Das S.P."/>
            <person name="Bit A."/>
            <person name="Patnaik S."/>
            <person name="Meher P.K."/>
            <person name="Jayasankar P."/>
            <person name="Koringa P.G."/>
            <person name="Patel N.V."/>
            <person name="Hinsu A.T."/>
            <person name="Kumar R."/>
            <person name="Pandey M."/>
            <person name="Agarwal S."/>
            <person name="Srivastava S."/>
            <person name="Singh M."/>
            <person name="Iquebal M.A."/>
            <person name="Jaiswal S."/>
            <person name="Angadi U.B."/>
            <person name="Kumar N."/>
            <person name="Raza M."/>
            <person name="Shah T.M."/>
            <person name="Rai A."/>
            <person name="Jena J.K."/>
        </authorList>
    </citation>
    <scope>NUCLEOTIDE SEQUENCE [LARGE SCALE GENOMIC DNA]</scope>
    <source>
        <strain evidence="12">DASCIFA01</strain>
        <tissue evidence="12">Testis</tissue>
    </source>
</reference>
<evidence type="ECO:0000313" key="12">
    <source>
        <dbReference type="EMBL" id="RXN32490.1"/>
    </source>
</evidence>
<evidence type="ECO:0000256" key="7">
    <source>
        <dbReference type="ARBA" id="ARBA00023125"/>
    </source>
</evidence>
<dbReference type="PANTHER" id="PTHR12087">
    <property type="entry name" value="ORIGIN RECOGNITION COMPLEX SUBUNIT 4"/>
    <property type="match status" value="1"/>
</dbReference>
<feature type="compositionally biased region" description="Basic and acidic residues" evidence="9">
    <location>
        <begin position="307"/>
        <end position="326"/>
    </location>
</feature>
<accession>A0A498NKL2</accession>
<keyword evidence="4" id="KW-0235">DNA replication</keyword>
<dbReference type="PANTHER" id="PTHR12087:SF0">
    <property type="entry name" value="ORIGIN RECOGNITION COMPLEX SUBUNIT 4"/>
    <property type="match status" value="1"/>
</dbReference>
<organism evidence="12 13">
    <name type="scientific">Labeo rohita</name>
    <name type="common">Indian major carp</name>
    <name type="synonym">Cyprinus rohita</name>
    <dbReference type="NCBI Taxonomy" id="84645"/>
    <lineage>
        <taxon>Eukaryota</taxon>
        <taxon>Metazoa</taxon>
        <taxon>Chordata</taxon>
        <taxon>Craniata</taxon>
        <taxon>Vertebrata</taxon>
        <taxon>Euteleostomi</taxon>
        <taxon>Actinopterygii</taxon>
        <taxon>Neopterygii</taxon>
        <taxon>Teleostei</taxon>
        <taxon>Ostariophysi</taxon>
        <taxon>Cypriniformes</taxon>
        <taxon>Cyprinidae</taxon>
        <taxon>Labeoninae</taxon>
        <taxon>Labeonini</taxon>
        <taxon>Labeo</taxon>
    </lineage>
</organism>
<dbReference type="STRING" id="84645.A0A498NKL2"/>
<evidence type="ECO:0000256" key="6">
    <source>
        <dbReference type="ARBA" id="ARBA00022840"/>
    </source>
</evidence>
<evidence type="ECO:0000259" key="11">
    <source>
        <dbReference type="Pfam" id="PF14629"/>
    </source>
</evidence>
<dbReference type="FunFam" id="3.40.50.300:FF:000649">
    <property type="entry name" value="Origin recognition complex subunit 4"/>
    <property type="match status" value="1"/>
</dbReference>
<dbReference type="Proteomes" id="UP000290572">
    <property type="component" value="Unassembled WGS sequence"/>
</dbReference>
<dbReference type="GO" id="GO:0006270">
    <property type="term" value="P:DNA replication initiation"/>
    <property type="evidence" value="ECO:0007669"/>
    <property type="project" value="TreeGrafter"/>
</dbReference>